<feature type="compositionally biased region" description="Pro residues" evidence="1">
    <location>
        <begin position="842"/>
        <end position="852"/>
    </location>
</feature>
<dbReference type="Pfam" id="PF13374">
    <property type="entry name" value="TPR_10"/>
    <property type="match status" value="1"/>
</dbReference>
<dbReference type="Pfam" id="PF13424">
    <property type="entry name" value="TPR_12"/>
    <property type="match status" value="1"/>
</dbReference>
<dbReference type="PANTHER" id="PTHR46082">
    <property type="entry name" value="ATP/GTP-BINDING PROTEIN-RELATED"/>
    <property type="match status" value="1"/>
</dbReference>
<keyword evidence="4" id="KW-1185">Reference proteome</keyword>
<evidence type="ECO:0000256" key="1">
    <source>
        <dbReference type="SAM" id="MobiDB-lite"/>
    </source>
</evidence>
<dbReference type="InterPro" id="IPR049945">
    <property type="entry name" value="AAA_22"/>
</dbReference>
<dbReference type="Gene3D" id="3.40.50.300">
    <property type="entry name" value="P-loop containing nucleotide triphosphate hydrolases"/>
    <property type="match status" value="1"/>
</dbReference>
<feature type="compositionally biased region" description="Basic and acidic residues" evidence="1">
    <location>
        <begin position="103"/>
        <end position="117"/>
    </location>
</feature>
<dbReference type="SUPFAM" id="SSF47413">
    <property type="entry name" value="lambda repressor-like DNA-binding domains"/>
    <property type="match status" value="1"/>
</dbReference>
<dbReference type="SUPFAM" id="SSF48452">
    <property type="entry name" value="TPR-like"/>
    <property type="match status" value="1"/>
</dbReference>
<dbReference type="InterPro" id="IPR027417">
    <property type="entry name" value="P-loop_NTPase"/>
</dbReference>
<feature type="region of interest" description="Disordered" evidence="1">
    <location>
        <begin position="103"/>
        <end position="137"/>
    </location>
</feature>
<sequence>MTDAGTASCQPGLDAVELDAIEGVRDFGRALTRLRQRAGLSVRDVSAASGIALSTLSGYFAGTHLPAVGQELRLSRLLTACRVGASEQEGWHEVWHRLRDAARSAHPDNRAVREPRSVRPQATGPVPAEAPSPRAAARSRLVGVPAPAPRSETAAGGRAGRALLRSIRPPLARLSHEPVVRGRDGLVGRLATALGTASTPRVHVLCGLAGVGKSTVALTLARAAVAHGAQVWWVGADSAAATADAMYALAAELGASRNQLEHSSLPDLVWRLLSAQRRPWLLVVDGADDTDDVLAPGGGRVVDGTGWVRPVSGMQGMVLVTTRDGRTWRHPGPSGPARGAWFDAHLVAPLARGDAARVLLELAPRGGGPAEALALAERLGGLPLELRLAGGVLAAAARVPIDFADAETPRTFADYAASLDRGGDPSALAAPHRSAPMGRSWRLSLDMLERCGLQAARPLLHLAACLAPGPFPWTRVLRPDVLAGSPLFPGLGALSLCELVDALVDLGFVTRHREGDTELLTLPSPVRRLFRDTTEVRTRLADYFELLTRLLMVAFAEYEARDPAAWPGLEVLAGQEQAALDLVDDLGGGTGAPAVPDDLLLPVRLATCHRRVSGRLREAERICTDALPKSRRLLGPDHPDVLALEHELGRIRLGCGDAARAVRELRAVLDARVRVLGQTDPDTLTTQHYLARALLALGRVQEAHVWFARTLAARTRILGPGHQDTLATRHDLGLVLLEQGRYTVAAEILRTVLAERTVLLGADHPATLVTRQHLTRLVVETHGPDSARDAYREPASECTRVLGNAHPYAPGPRRALDEPTGAPDGAALPRTRHRGDSSGEPGRPPHPAGSNG</sequence>
<feature type="compositionally biased region" description="Low complexity" evidence="1">
    <location>
        <begin position="127"/>
        <end position="137"/>
    </location>
</feature>
<feature type="region of interest" description="Disordered" evidence="1">
    <location>
        <begin position="802"/>
        <end position="852"/>
    </location>
</feature>
<dbReference type="PROSITE" id="PS50943">
    <property type="entry name" value="HTH_CROC1"/>
    <property type="match status" value="1"/>
</dbReference>
<proteinExistence type="predicted"/>
<dbReference type="Gene3D" id="1.10.260.40">
    <property type="entry name" value="lambda repressor-like DNA-binding domains"/>
    <property type="match status" value="1"/>
</dbReference>
<dbReference type="Gene3D" id="1.25.40.10">
    <property type="entry name" value="Tetratricopeptide repeat domain"/>
    <property type="match status" value="1"/>
</dbReference>
<dbReference type="InterPro" id="IPR053137">
    <property type="entry name" value="NLR-like"/>
</dbReference>
<name>A0ABV1UGE9_9ACTN</name>
<dbReference type="PANTHER" id="PTHR46082:SF6">
    <property type="entry name" value="AAA+ ATPASE DOMAIN-CONTAINING PROTEIN-RELATED"/>
    <property type="match status" value="1"/>
</dbReference>
<gene>
    <name evidence="3" type="ORF">ABT272_34415</name>
</gene>
<dbReference type="InterPro" id="IPR010982">
    <property type="entry name" value="Lambda_DNA-bd_dom_sf"/>
</dbReference>
<reference evidence="3 4" key="1">
    <citation type="submission" date="2024-06" db="EMBL/GenBank/DDBJ databases">
        <title>The Natural Products Discovery Center: Release of the First 8490 Sequenced Strains for Exploring Actinobacteria Biosynthetic Diversity.</title>
        <authorList>
            <person name="Kalkreuter E."/>
            <person name="Kautsar S.A."/>
            <person name="Yang D."/>
            <person name="Bader C.D."/>
            <person name="Teijaro C.N."/>
            <person name="Fluegel L."/>
            <person name="Davis C.M."/>
            <person name="Simpson J.R."/>
            <person name="Lauterbach L."/>
            <person name="Steele A.D."/>
            <person name="Gui C."/>
            <person name="Meng S."/>
            <person name="Li G."/>
            <person name="Viehrig K."/>
            <person name="Ye F."/>
            <person name="Su P."/>
            <person name="Kiefer A.F."/>
            <person name="Nichols A."/>
            <person name="Cepeda A.J."/>
            <person name="Yan W."/>
            <person name="Fan B."/>
            <person name="Jiang Y."/>
            <person name="Adhikari A."/>
            <person name="Zheng C.-J."/>
            <person name="Schuster L."/>
            <person name="Cowan T.M."/>
            <person name="Smanski M.J."/>
            <person name="Chevrette M.G."/>
            <person name="De Carvalho L.P.S."/>
            <person name="Shen B."/>
        </authorList>
    </citation>
    <scope>NUCLEOTIDE SEQUENCE [LARGE SCALE GENOMIC DNA]</scope>
    <source>
        <strain evidence="3 4">NPDC001166</strain>
    </source>
</reference>
<evidence type="ECO:0000259" key="2">
    <source>
        <dbReference type="PROSITE" id="PS50943"/>
    </source>
</evidence>
<dbReference type="SUPFAM" id="SSF52540">
    <property type="entry name" value="P-loop containing nucleoside triphosphate hydrolases"/>
    <property type="match status" value="1"/>
</dbReference>
<dbReference type="InterPro" id="IPR011990">
    <property type="entry name" value="TPR-like_helical_dom_sf"/>
</dbReference>
<evidence type="ECO:0000313" key="4">
    <source>
        <dbReference type="Proteomes" id="UP001470023"/>
    </source>
</evidence>
<dbReference type="RefSeq" id="WP_352065289.1">
    <property type="nucleotide sequence ID" value="NZ_JBEPAZ010000047.1"/>
</dbReference>
<comment type="caution">
    <text evidence="3">The sequence shown here is derived from an EMBL/GenBank/DDBJ whole genome shotgun (WGS) entry which is preliminary data.</text>
</comment>
<dbReference type="CDD" id="cd00093">
    <property type="entry name" value="HTH_XRE"/>
    <property type="match status" value="1"/>
</dbReference>
<protein>
    <submittedName>
        <fullName evidence="3">Tetratricopeptide repeat protein</fullName>
    </submittedName>
</protein>
<accession>A0ABV1UGE9</accession>
<dbReference type="Proteomes" id="UP001470023">
    <property type="component" value="Unassembled WGS sequence"/>
</dbReference>
<dbReference type="Pfam" id="PF13560">
    <property type="entry name" value="HTH_31"/>
    <property type="match status" value="1"/>
</dbReference>
<feature type="domain" description="HTH cro/C1-type" evidence="2">
    <location>
        <begin position="31"/>
        <end position="86"/>
    </location>
</feature>
<dbReference type="InterPro" id="IPR001387">
    <property type="entry name" value="Cro/C1-type_HTH"/>
</dbReference>
<evidence type="ECO:0000313" key="3">
    <source>
        <dbReference type="EMBL" id="MER6432784.1"/>
    </source>
</evidence>
<organism evidence="3 4">
    <name type="scientific">Streptomyces sp. 900105245</name>
    <dbReference type="NCBI Taxonomy" id="3154379"/>
    <lineage>
        <taxon>Bacteria</taxon>
        <taxon>Bacillati</taxon>
        <taxon>Actinomycetota</taxon>
        <taxon>Actinomycetes</taxon>
        <taxon>Kitasatosporales</taxon>
        <taxon>Streptomycetaceae</taxon>
        <taxon>Streptomyces</taxon>
    </lineage>
</organism>
<dbReference type="Pfam" id="PF13401">
    <property type="entry name" value="AAA_22"/>
    <property type="match status" value="1"/>
</dbReference>
<dbReference type="PRINTS" id="PR00364">
    <property type="entry name" value="DISEASERSIST"/>
</dbReference>
<dbReference type="EMBL" id="JBEPAZ010000047">
    <property type="protein sequence ID" value="MER6432784.1"/>
    <property type="molecule type" value="Genomic_DNA"/>
</dbReference>